<sequence length="586" mass="65764">MLTSITFQGKILSLMCISKTSVLVAGFRTMLHVQHCCKRMRRTTLSATLLLASCKRQSRVAFSASSSVQAPDDGKCFVTTPIFYVNAAPHLGHLYSAIIADAIQRYKKMRGATATIFSTGTDEHGLKIQQATKQLRVPPLDFCSDNSKKFRDLFDAFNINYTHFIRTTNNDHIAAVQEFFNVLISKDFIYKGEYTGWYCVSDEAFLTESQVTEKKTVDGVIKVSAESGHVVEWSSETNYKFKLSLLEDDLKHWLKCDNRVKPKRFLYDLRNTVDRGLMDLSVSRPKERVSWGVPLPNDPEHTVYVWVDALVNYLTAAGYPSIPSVWPANVHVLGKDILHFHGVIWPALLIAAGLEPPEQLLVHSHWTVDGVKMSKSLGNVICPNELKDTITAEGVRYLLLRQGTPHADGSWRTKEGVSMLNADLANGLGNLVHRCTGKSLNKDQVFPPLCQDFVESSTHAQMLTKTMKTVKEDVANCYDDYNFYLGIDRIMHLVHCANLMVQEEKPWTLKDKPEELNSVLHLALSAGRAAALMLLPIVPTYATRLLDTLAVPQRDRTWSQIEAFPNASHTSVPLGQRIAPFKKINV</sequence>
<comment type="catalytic activity">
    <reaction evidence="9">
        <text>tRNA(Met) + L-methionine + ATP = L-methionyl-tRNA(Met) + AMP + diphosphate</text>
        <dbReference type="Rhea" id="RHEA:13481"/>
        <dbReference type="Rhea" id="RHEA-COMP:9667"/>
        <dbReference type="Rhea" id="RHEA-COMP:9698"/>
        <dbReference type="ChEBI" id="CHEBI:30616"/>
        <dbReference type="ChEBI" id="CHEBI:33019"/>
        <dbReference type="ChEBI" id="CHEBI:57844"/>
        <dbReference type="ChEBI" id="CHEBI:78442"/>
        <dbReference type="ChEBI" id="CHEBI:78530"/>
        <dbReference type="ChEBI" id="CHEBI:456215"/>
        <dbReference type="EC" id="6.1.1.10"/>
    </reaction>
</comment>
<evidence type="ECO:0000256" key="8">
    <source>
        <dbReference type="ARBA" id="ARBA00030331"/>
    </source>
</evidence>
<dbReference type="GO" id="GO:0004825">
    <property type="term" value="F:methionine-tRNA ligase activity"/>
    <property type="evidence" value="ECO:0007669"/>
    <property type="project" value="UniProtKB-EC"/>
</dbReference>
<evidence type="ECO:0000256" key="4">
    <source>
        <dbReference type="ARBA" id="ARBA00022840"/>
    </source>
</evidence>
<dbReference type="NCBIfam" id="TIGR00398">
    <property type="entry name" value="metG"/>
    <property type="match status" value="1"/>
</dbReference>
<dbReference type="InterPro" id="IPR014729">
    <property type="entry name" value="Rossmann-like_a/b/a_fold"/>
</dbReference>
<keyword evidence="2 10" id="KW-0436">Ligase</keyword>
<evidence type="ECO:0000256" key="5">
    <source>
        <dbReference type="ARBA" id="ARBA00022917"/>
    </source>
</evidence>
<evidence type="ECO:0000259" key="11">
    <source>
        <dbReference type="Pfam" id="PF09334"/>
    </source>
</evidence>
<dbReference type="AlphaFoldDB" id="A0A8B7NVF1"/>
<dbReference type="Gene3D" id="3.40.50.620">
    <property type="entry name" value="HUPs"/>
    <property type="match status" value="1"/>
</dbReference>
<keyword evidence="4 10" id="KW-0067">ATP-binding</keyword>
<keyword evidence="3 10" id="KW-0547">Nucleotide-binding</keyword>
<gene>
    <name evidence="13" type="primary">LOC108674268</name>
</gene>
<dbReference type="SUPFAM" id="SSF52374">
    <property type="entry name" value="Nucleotidylyl transferase"/>
    <property type="match status" value="1"/>
</dbReference>
<evidence type="ECO:0000256" key="6">
    <source>
        <dbReference type="ARBA" id="ARBA00023146"/>
    </source>
</evidence>
<evidence type="ECO:0000256" key="2">
    <source>
        <dbReference type="ARBA" id="ARBA00022598"/>
    </source>
</evidence>
<dbReference type="SUPFAM" id="SSF47323">
    <property type="entry name" value="Anticodon-binding domain of a subclass of class I aminoacyl-tRNA synthetases"/>
    <property type="match status" value="1"/>
</dbReference>
<dbReference type="PANTHER" id="PTHR43326">
    <property type="entry name" value="METHIONYL-TRNA SYNTHETASE"/>
    <property type="match status" value="1"/>
</dbReference>
<evidence type="ECO:0000256" key="1">
    <source>
        <dbReference type="ARBA" id="ARBA00012838"/>
    </source>
</evidence>
<name>A0A8B7NVF1_HYAAZ</name>
<proteinExistence type="inferred from homology"/>
<evidence type="ECO:0000313" key="13">
    <source>
        <dbReference type="RefSeq" id="XP_018017700.1"/>
    </source>
</evidence>
<organism evidence="12 13">
    <name type="scientific">Hyalella azteca</name>
    <name type="common">Amphipod</name>
    <dbReference type="NCBI Taxonomy" id="294128"/>
    <lineage>
        <taxon>Eukaryota</taxon>
        <taxon>Metazoa</taxon>
        <taxon>Ecdysozoa</taxon>
        <taxon>Arthropoda</taxon>
        <taxon>Crustacea</taxon>
        <taxon>Multicrustacea</taxon>
        <taxon>Malacostraca</taxon>
        <taxon>Eumalacostraca</taxon>
        <taxon>Peracarida</taxon>
        <taxon>Amphipoda</taxon>
        <taxon>Senticaudata</taxon>
        <taxon>Talitrida</taxon>
        <taxon>Talitroidea</taxon>
        <taxon>Hyalellidae</taxon>
        <taxon>Hyalella</taxon>
    </lineage>
</organism>
<dbReference type="CDD" id="cd00814">
    <property type="entry name" value="MetRS_core"/>
    <property type="match status" value="1"/>
</dbReference>
<dbReference type="RefSeq" id="XP_018017700.1">
    <property type="nucleotide sequence ID" value="XM_018162211.2"/>
</dbReference>
<dbReference type="PRINTS" id="PR01041">
    <property type="entry name" value="TRNASYNTHMET"/>
</dbReference>
<dbReference type="OMA" id="NMFLPDR"/>
<dbReference type="InterPro" id="IPR033911">
    <property type="entry name" value="MetRS_core"/>
</dbReference>
<accession>A0A8B7NVF1</accession>
<evidence type="ECO:0000256" key="7">
    <source>
        <dbReference type="ARBA" id="ARBA00026124"/>
    </source>
</evidence>
<evidence type="ECO:0000313" key="12">
    <source>
        <dbReference type="Proteomes" id="UP000694843"/>
    </source>
</evidence>
<dbReference type="PANTHER" id="PTHR43326:SF1">
    <property type="entry name" value="METHIONINE--TRNA LIGASE, MITOCHONDRIAL"/>
    <property type="match status" value="1"/>
</dbReference>
<dbReference type="InterPro" id="IPR009080">
    <property type="entry name" value="tRNAsynth_Ia_anticodon-bd"/>
</dbReference>
<dbReference type="EC" id="6.1.1.10" evidence="1"/>
<dbReference type="Gene3D" id="2.170.220.10">
    <property type="match status" value="1"/>
</dbReference>
<evidence type="ECO:0000256" key="10">
    <source>
        <dbReference type="RuleBase" id="RU363039"/>
    </source>
</evidence>
<dbReference type="Proteomes" id="UP000694843">
    <property type="component" value="Unplaced"/>
</dbReference>
<feature type="domain" description="Methionyl/Leucyl tRNA synthetase" evidence="11">
    <location>
        <begin position="77"/>
        <end position="435"/>
    </location>
</feature>
<dbReference type="GO" id="GO:0005739">
    <property type="term" value="C:mitochondrion"/>
    <property type="evidence" value="ECO:0007669"/>
    <property type="project" value="UniProtKB-ARBA"/>
</dbReference>
<keyword evidence="12" id="KW-1185">Reference proteome</keyword>
<dbReference type="InterPro" id="IPR014758">
    <property type="entry name" value="Met-tRNA_synth"/>
</dbReference>
<keyword evidence="6 10" id="KW-0030">Aminoacyl-tRNA synthetase</keyword>
<evidence type="ECO:0000256" key="3">
    <source>
        <dbReference type="ARBA" id="ARBA00022741"/>
    </source>
</evidence>
<dbReference type="GO" id="GO:0005524">
    <property type="term" value="F:ATP binding"/>
    <property type="evidence" value="ECO:0007669"/>
    <property type="project" value="UniProtKB-KW"/>
</dbReference>
<dbReference type="KEGG" id="hazt:108674268"/>
<dbReference type="CTD" id="41733"/>
<dbReference type="InterPro" id="IPR015413">
    <property type="entry name" value="Methionyl/Leucyl_tRNA_Synth"/>
</dbReference>
<dbReference type="Gene3D" id="1.10.730.10">
    <property type="entry name" value="Isoleucyl-tRNA Synthetase, Domain 1"/>
    <property type="match status" value="1"/>
</dbReference>
<comment type="similarity">
    <text evidence="10">Belongs to the class-I aminoacyl-tRNA synthetase family.</text>
</comment>
<evidence type="ECO:0000256" key="9">
    <source>
        <dbReference type="ARBA" id="ARBA00047364"/>
    </source>
</evidence>
<dbReference type="FunFam" id="2.170.220.10:FF:000001">
    <property type="entry name" value="methionine--tRNA ligase, mitochondrial"/>
    <property type="match status" value="1"/>
</dbReference>
<reference evidence="13" key="1">
    <citation type="submission" date="2025-08" db="UniProtKB">
        <authorList>
            <consortium name="RefSeq"/>
        </authorList>
    </citation>
    <scope>IDENTIFICATION</scope>
    <source>
        <tissue evidence="13">Whole organism</tissue>
    </source>
</reference>
<dbReference type="GO" id="GO:0006431">
    <property type="term" value="P:methionyl-tRNA aminoacylation"/>
    <property type="evidence" value="ECO:0007669"/>
    <property type="project" value="InterPro"/>
</dbReference>
<dbReference type="GeneID" id="108674268"/>
<keyword evidence="5 10" id="KW-0648">Protein biosynthesis</keyword>
<dbReference type="InterPro" id="IPR023457">
    <property type="entry name" value="Met-tRNA_synth_2"/>
</dbReference>
<dbReference type="OrthoDB" id="24670at2759"/>
<dbReference type="Pfam" id="PF09334">
    <property type="entry name" value="tRNA-synt_1g"/>
    <property type="match status" value="1"/>
</dbReference>
<protein>
    <recommendedName>
        <fullName evidence="7">Methionine--tRNA ligase, mitochondrial</fullName>
        <ecNumber evidence="1">6.1.1.10</ecNumber>
    </recommendedName>
    <alternativeName>
        <fullName evidence="8">Mitochondrial methionyl-tRNA synthetase</fullName>
    </alternativeName>
</protein>